<comment type="similarity">
    <text evidence="5">Belongs to the SAT4 family.</text>
</comment>
<dbReference type="AlphaFoldDB" id="A0AA39R8X2"/>
<evidence type="ECO:0000256" key="3">
    <source>
        <dbReference type="ARBA" id="ARBA00022989"/>
    </source>
</evidence>
<keyword evidence="4 6" id="KW-0472">Membrane</keyword>
<comment type="caution">
    <text evidence="8">The sequence shown here is derived from an EMBL/GenBank/DDBJ whole genome shotgun (WGS) entry which is preliminary data.</text>
</comment>
<dbReference type="Proteomes" id="UP001166286">
    <property type="component" value="Unassembled WGS sequence"/>
</dbReference>
<dbReference type="PANTHER" id="PTHR33048:SF47">
    <property type="entry name" value="INTEGRAL MEMBRANE PROTEIN-RELATED"/>
    <property type="match status" value="1"/>
</dbReference>
<sequence>MSEQYQYDHINETRVPALDIATYICLPAAFIAVIFRILSRRISEVPLKADDWWIFVGLLFTTASVGLDIVLTGLGLGRHAVLLEHPVFFAKLVLAKASLYNPAIFAIKISILLLYRRIFVTNCINRSFNISLWCTGGFVYMYCFVQAILTVFHCKPVNMLWDPTVKGTCINYDDVLITMASLNIGTDVLILCLPLPQLWRLQLPASTKRHLVGIFLLVCIASIIRAAYVGQISLTDPSWSDALGAMWTVVELSLGVVSACLPTLRPLVVRTFKSRTATYGISRESRLEDQDGSRMLHRIDSATKGSPQRNGFVNDFRPLDAYASMPSDEGLF</sequence>
<evidence type="ECO:0000259" key="7">
    <source>
        <dbReference type="Pfam" id="PF20684"/>
    </source>
</evidence>
<evidence type="ECO:0000256" key="5">
    <source>
        <dbReference type="ARBA" id="ARBA00038359"/>
    </source>
</evidence>
<accession>A0AA39R8X2</accession>
<feature type="transmembrane region" description="Helical" evidence="6">
    <location>
        <begin position="20"/>
        <end position="39"/>
    </location>
</feature>
<feature type="transmembrane region" description="Helical" evidence="6">
    <location>
        <begin position="242"/>
        <end position="264"/>
    </location>
</feature>
<dbReference type="Pfam" id="PF20684">
    <property type="entry name" value="Fung_rhodopsin"/>
    <property type="match status" value="1"/>
</dbReference>
<dbReference type="EMBL" id="JAFEKC020000001">
    <property type="protein sequence ID" value="KAK0517030.1"/>
    <property type="molecule type" value="Genomic_DNA"/>
</dbReference>
<gene>
    <name evidence="8" type="ORF">JMJ35_000185</name>
</gene>
<dbReference type="GO" id="GO:0016020">
    <property type="term" value="C:membrane"/>
    <property type="evidence" value="ECO:0007669"/>
    <property type="project" value="UniProtKB-SubCell"/>
</dbReference>
<reference evidence="8" key="1">
    <citation type="submission" date="2023-03" db="EMBL/GenBank/DDBJ databases">
        <title>Complete genome of Cladonia borealis.</title>
        <authorList>
            <person name="Park H."/>
        </authorList>
    </citation>
    <scope>NUCLEOTIDE SEQUENCE</scope>
    <source>
        <strain evidence="8">ANT050790</strain>
    </source>
</reference>
<evidence type="ECO:0000313" key="8">
    <source>
        <dbReference type="EMBL" id="KAK0517030.1"/>
    </source>
</evidence>
<name>A0AA39R8X2_9LECA</name>
<evidence type="ECO:0000256" key="4">
    <source>
        <dbReference type="ARBA" id="ARBA00023136"/>
    </source>
</evidence>
<protein>
    <recommendedName>
        <fullName evidence="7">Rhodopsin domain-containing protein</fullName>
    </recommendedName>
</protein>
<organism evidence="8 9">
    <name type="scientific">Cladonia borealis</name>
    <dbReference type="NCBI Taxonomy" id="184061"/>
    <lineage>
        <taxon>Eukaryota</taxon>
        <taxon>Fungi</taxon>
        <taxon>Dikarya</taxon>
        <taxon>Ascomycota</taxon>
        <taxon>Pezizomycotina</taxon>
        <taxon>Lecanoromycetes</taxon>
        <taxon>OSLEUM clade</taxon>
        <taxon>Lecanoromycetidae</taxon>
        <taxon>Lecanorales</taxon>
        <taxon>Lecanorineae</taxon>
        <taxon>Cladoniaceae</taxon>
        <taxon>Cladonia</taxon>
    </lineage>
</organism>
<evidence type="ECO:0000256" key="6">
    <source>
        <dbReference type="SAM" id="Phobius"/>
    </source>
</evidence>
<evidence type="ECO:0000256" key="1">
    <source>
        <dbReference type="ARBA" id="ARBA00004141"/>
    </source>
</evidence>
<dbReference type="InterPro" id="IPR049326">
    <property type="entry name" value="Rhodopsin_dom_fungi"/>
</dbReference>
<proteinExistence type="inferred from homology"/>
<keyword evidence="2 6" id="KW-0812">Transmembrane</keyword>
<feature type="transmembrane region" description="Helical" evidence="6">
    <location>
        <begin position="211"/>
        <end position="230"/>
    </location>
</feature>
<keyword evidence="9" id="KW-1185">Reference proteome</keyword>
<keyword evidence="3 6" id="KW-1133">Transmembrane helix</keyword>
<evidence type="ECO:0000313" key="9">
    <source>
        <dbReference type="Proteomes" id="UP001166286"/>
    </source>
</evidence>
<comment type="subcellular location">
    <subcellularLocation>
        <location evidence="1">Membrane</location>
        <topology evidence="1">Multi-pass membrane protein</topology>
    </subcellularLocation>
</comment>
<dbReference type="InterPro" id="IPR052337">
    <property type="entry name" value="SAT4-like"/>
</dbReference>
<feature type="transmembrane region" description="Helical" evidence="6">
    <location>
        <begin position="51"/>
        <end position="77"/>
    </location>
</feature>
<feature type="transmembrane region" description="Helical" evidence="6">
    <location>
        <begin position="97"/>
        <end position="115"/>
    </location>
</feature>
<feature type="transmembrane region" description="Helical" evidence="6">
    <location>
        <begin position="127"/>
        <end position="152"/>
    </location>
</feature>
<feature type="transmembrane region" description="Helical" evidence="6">
    <location>
        <begin position="175"/>
        <end position="199"/>
    </location>
</feature>
<dbReference type="PANTHER" id="PTHR33048">
    <property type="entry name" value="PTH11-LIKE INTEGRAL MEMBRANE PROTEIN (AFU_ORTHOLOGUE AFUA_5G11245)"/>
    <property type="match status" value="1"/>
</dbReference>
<feature type="domain" description="Rhodopsin" evidence="7">
    <location>
        <begin position="35"/>
        <end position="269"/>
    </location>
</feature>
<evidence type="ECO:0000256" key="2">
    <source>
        <dbReference type="ARBA" id="ARBA00022692"/>
    </source>
</evidence>